<feature type="transmembrane region" description="Helical" evidence="8">
    <location>
        <begin position="215"/>
        <end position="234"/>
    </location>
</feature>
<feature type="transmembrane region" description="Helical" evidence="8">
    <location>
        <begin position="93"/>
        <end position="122"/>
    </location>
</feature>
<dbReference type="Pfam" id="PF03600">
    <property type="entry name" value="CitMHS"/>
    <property type="match status" value="1"/>
</dbReference>
<keyword evidence="7 8" id="KW-0472">Membrane</keyword>
<feature type="domain" description="Citrate transporter-like" evidence="9">
    <location>
        <begin position="17"/>
        <end position="356"/>
    </location>
</feature>
<feature type="transmembrane region" description="Helical" evidence="8">
    <location>
        <begin position="389"/>
        <end position="407"/>
    </location>
</feature>
<organism evidence="10">
    <name type="scientific">candidate division WOR-3 bacterium</name>
    <dbReference type="NCBI Taxonomy" id="2052148"/>
    <lineage>
        <taxon>Bacteria</taxon>
        <taxon>Bacteria division WOR-3</taxon>
    </lineage>
</organism>
<comment type="similarity">
    <text evidence="2">Belongs to the CitM (TC 2.A.11) transporter family.</text>
</comment>
<protein>
    <submittedName>
        <fullName evidence="10">Anion transporter</fullName>
    </submittedName>
</protein>
<dbReference type="InterPro" id="IPR004680">
    <property type="entry name" value="Cit_transptr-like_dom"/>
</dbReference>
<dbReference type="PANTHER" id="PTHR43302:SF5">
    <property type="entry name" value="TRANSPORTER ARSB-RELATED"/>
    <property type="match status" value="1"/>
</dbReference>
<feature type="transmembrane region" description="Helical" evidence="8">
    <location>
        <begin position="344"/>
        <end position="369"/>
    </location>
</feature>
<comment type="caution">
    <text evidence="10">The sequence shown here is derived from an EMBL/GenBank/DDBJ whole genome shotgun (WGS) entry which is preliminary data.</text>
</comment>
<reference evidence="10" key="1">
    <citation type="journal article" date="2020" name="mSystems">
        <title>Genome- and Community-Level Interaction Insights into Carbon Utilization and Element Cycling Functions of Hydrothermarchaeota in Hydrothermal Sediment.</title>
        <authorList>
            <person name="Zhou Z."/>
            <person name="Liu Y."/>
            <person name="Xu W."/>
            <person name="Pan J."/>
            <person name="Luo Z.H."/>
            <person name="Li M."/>
        </authorList>
    </citation>
    <scope>NUCLEOTIDE SEQUENCE [LARGE SCALE GENOMIC DNA]</scope>
    <source>
        <strain evidence="10">SpSt-961</strain>
    </source>
</reference>
<dbReference type="EMBL" id="DTOZ01000156">
    <property type="protein sequence ID" value="HGE78590.1"/>
    <property type="molecule type" value="Genomic_DNA"/>
</dbReference>
<evidence type="ECO:0000256" key="3">
    <source>
        <dbReference type="ARBA" id="ARBA00022448"/>
    </source>
</evidence>
<name>A0A7V3RHZ7_UNCW3</name>
<evidence type="ECO:0000256" key="5">
    <source>
        <dbReference type="ARBA" id="ARBA00022692"/>
    </source>
</evidence>
<keyword evidence="4" id="KW-1003">Cell membrane</keyword>
<gene>
    <name evidence="10" type="ORF">ENX68_06305</name>
</gene>
<evidence type="ECO:0000256" key="4">
    <source>
        <dbReference type="ARBA" id="ARBA00022475"/>
    </source>
</evidence>
<dbReference type="InterPro" id="IPR000802">
    <property type="entry name" value="Arsenical_pump_ArsB"/>
</dbReference>
<proteinExistence type="inferred from homology"/>
<dbReference type="CDD" id="cd01117">
    <property type="entry name" value="YbiR_permease"/>
    <property type="match status" value="1"/>
</dbReference>
<evidence type="ECO:0000256" key="8">
    <source>
        <dbReference type="SAM" id="Phobius"/>
    </source>
</evidence>
<evidence type="ECO:0000256" key="2">
    <source>
        <dbReference type="ARBA" id="ARBA00009843"/>
    </source>
</evidence>
<comment type="subcellular location">
    <subcellularLocation>
        <location evidence="1">Cell membrane</location>
        <topology evidence="1">Multi-pass membrane protein</topology>
    </subcellularLocation>
</comment>
<feature type="transmembrane region" description="Helical" evidence="8">
    <location>
        <begin position="29"/>
        <end position="46"/>
    </location>
</feature>
<feature type="transmembrane region" description="Helical" evidence="8">
    <location>
        <begin position="268"/>
        <end position="289"/>
    </location>
</feature>
<evidence type="ECO:0000256" key="1">
    <source>
        <dbReference type="ARBA" id="ARBA00004651"/>
    </source>
</evidence>
<feature type="transmembrane region" description="Helical" evidence="8">
    <location>
        <begin position="175"/>
        <end position="195"/>
    </location>
</feature>
<evidence type="ECO:0000259" key="9">
    <source>
        <dbReference type="Pfam" id="PF03600"/>
    </source>
</evidence>
<feature type="transmembrane region" description="Helical" evidence="8">
    <location>
        <begin position="309"/>
        <end position="332"/>
    </location>
</feature>
<dbReference type="PANTHER" id="PTHR43302">
    <property type="entry name" value="TRANSPORTER ARSB-RELATED"/>
    <property type="match status" value="1"/>
</dbReference>
<dbReference type="PRINTS" id="PR00758">
    <property type="entry name" value="ARSENICPUMP"/>
</dbReference>
<keyword evidence="3" id="KW-0813">Transport</keyword>
<keyword evidence="6 8" id="KW-1133">Transmembrane helix</keyword>
<keyword evidence="5 8" id="KW-0812">Transmembrane</keyword>
<evidence type="ECO:0000256" key="7">
    <source>
        <dbReference type="ARBA" id="ARBA00023136"/>
    </source>
</evidence>
<evidence type="ECO:0000256" key="6">
    <source>
        <dbReference type="ARBA" id="ARBA00022989"/>
    </source>
</evidence>
<feature type="transmembrane region" description="Helical" evidence="8">
    <location>
        <begin position="53"/>
        <end position="73"/>
    </location>
</feature>
<accession>A0A7V3RHZ7</accession>
<evidence type="ECO:0000313" key="10">
    <source>
        <dbReference type="EMBL" id="HGE78590.1"/>
    </source>
</evidence>
<sequence length="408" mass="44843">MNTGLIIFILTYIIIGIQNIPKIHINRTAGALLGAVGMVFFGVLTVNEAYQAIDLDIILFVLGMMIIIAYMELSGFFEVIERMILKRAGSASGLLFFLIISSGVASSLFMNDTICLLFTPLVLRIVKKANLNPIPYLIGLATSSNIGSTMTVIGNPQNMLIGLYSKIHFLEFLKILAPVSISGLIINFLLIRIIYHKDIANRFINVNFDDSGVRIQKRLFIASLITIILLVIFLSLGYSPQNVAIVLACFLILVGADKPRRALEEVDWPLLLFFSGLFIVMKGVEKSGITNSIFNYVRMYLSDSKFSQIVNLSIGSTILSNIISNVPAVILFSHFFTNLANSKLAWLTLAMSSTLAGNLTIIGSVANIIVFESAKDEVKVGFFEYLKVGLPLTIITILIGIVILYILA</sequence>
<dbReference type="AlphaFoldDB" id="A0A7V3RHZ7"/>
<dbReference type="GO" id="GO:0005886">
    <property type="term" value="C:plasma membrane"/>
    <property type="evidence" value="ECO:0007669"/>
    <property type="project" value="UniProtKB-SubCell"/>
</dbReference>
<dbReference type="GO" id="GO:0015105">
    <property type="term" value="F:arsenite transmembrane transporter activity"/>
    <property type="evidence" value="ECO:0007669"/>
    <property type="project" value="InterPro"/>
</dbReference>